<feature type="region of interest" description="Disordered" evidence="6">
    <location>
        <begin position="1"/>
        <end position="22"/>
    </location>
</feature>
<comment type="catalytic activity">
    <reaction evidence="1">
        <text>ATP + protein L-histidine = ADP + protein N-phospho-L-histidine.</text>
        <dbReference type="EC" id="2.7.13.3"/>
    </reaction>
</comment>
<feature type="transmembrane region" description="Helical" evidence="7">
    <location>
        <begin position="33"/>
        <end position="52"/>
    </location>
</feature>
<evidence type="ECO:0000313" key="11">
    <source>
        <dbReference type="Proteomes" id="UP000094849"/>
    </source>
</evidence>
<evidence type="ECO:0000256" key="5">
    <source>
        <dbReference type="PROSITE-ProRule" id="PRU00169"/>
    </source>
</evidence>
<dbReference type="CDD" id="cd16922">
    <property type="entry name" value="HATPase_EvgS-ArcB-TorS-like"/>
    <property type="match status" value="1"/>
</dbReference>
<feature type="modified residue" description="4-aspartylphosphate" evidence="5">
    <location>
        <position position="631"/>
    </location>
</feature>
<feature type="transmembrane region" description="Helical" evidence="7">
    <location>
        <begin position="104"/>
        <end position="124"/>
    </location>
</feature>
<sequence length="723" mass="81657">MSEKPEAYRPTQPKPQREVGSDDLTRHEYHQGLVRLLFISLFTSYMFAVNLYNPESDKVIQLHLYMGLSYTLFSLLHLLSFRVINNPSAIRRGITLLGDNGIVFYGLLTMGEYSPPLFAIMLLITIGYGVRFGLKYLYAATILSNIGFLFAIQTADYWSAAPLLSYSLLITNILIPVFVSYLLKHLTTAKLEAQSANEAKSRFLANMSHEIRTPLTGIIGLSDLMLREEHSVATHKNINAIHSASNHLLSIVNDVLDFSKIEAGFLNIDNKAFDLHALINQVSNHYRPSAMGKGLDFRIDLSSSVPFYLLGDETRLRQVLMNLLSNAVKFTDQGEIALQISLEKRKQNSVSILFEVLDTGIGITPDKQKQVFNRFSQLDNSDARNVSGTGLGTTIAYDLVKLMGGELAFYSMPDKGSRFFFKLQYEVMPYTDQQQFKEREVITITQSSEISKLVEEVLFDWNVSHRLIDEKPDIIHVLYHKPVKYQPLLVILDESCLLHRGQDFYQQLLSDPGICSNTIVIRTQAHQADEIIRQNPVGAVVDTPFDSDALRNTLHYMLTRSNYINVGGTLTIPYQDAGKNKHILIGEDTSINRYLLEEILVRSGYKVTMCETGEYSLRQLRQNPFDLAILDMQMPSVTGVDIIKHIRNEKGQNHAIPIMILTANATDEARQQCLEAGADLFMTKPFETLELLRTVEMYLAPPSDATNRETSDYIQDLENPAAN</sequence>
<dbReference type="PRINTS" id="PR00344">
    <property type="entry name" value="BCTRLSENSOR"/>
</dbReference>
<feature type="domain" description="Response regulatory" evidence="9">
    <location>
        <begin position="582"/>
        <end position="699"/>
    </location>
</feature>
<evidence type="ECO:0000256" key="1">
    <source>
        <dbReference type="ARBA" id="ARBA00000085"/>
    </source>
</evidence>
<dbReference type="CDD" id="cd00082">
    <property type="entry name" value="HisKA"/>
    <property type="match status" value="1"/>
</dbReference>
<dbReference type="Proteomes" id="UP000094849">
    <property type="component" value="Unassembled WGS sequence"/>
</dbReference>
<accession>A0A1E2URG2</accession>
<keyword evidence="7" id="KW-1133">Transmembrane helix</keyword>
<dbReference type="InterPro" id="IPR001789">
    <property type="entry name" value="Sig_transdc_resp-reg_receiver"/>
</dbReference>
<dbReference type="CDD" id="cd17546">
    <property type="entry name" value="REC_hyHK_CKI1_RcsC-like"/>
    <property type="match status" value="1"/>
</dbReference>
<dbReference type="InterPro" id="IPR005467">
    <property type="entry name" value="His_kinase_dom"/>
</dbReference>
<keyword evidence="3 5" id="KW-0597">Phosphoprotein</keyword>
<comment type="caution">
    <text evidence="10">The sequence shown here is derived from an EMBL/GenBank/DDBJ whole genome shotgun (WGS) entry which is preliminary data.</text>
</comment>
<dbReference type="InterPro" id="IPR036890">
    <property type="entry name" value="HATPase_C_sf"/>
</dbReference>
<evidence type="ECO:0000259" key="9">
    <source>
        <dbReference type="PROSITE" id="PS50110"/>
    </source>
</evidence>
<feature type="transmembrane region" description="Helical" evidence="7">
    <location>
        <begin position="64"/>
        <end position="84"/>
    </location>
</feature>
<gene>
    <name evidence="10" type="ORF">A3196_11715</name>
</gene>
<dbReference type="EMBL" id="LVJZ01000003">
    <property type="protein sequence ID" value="ODB97368.1"/>
    <property type="molecule type" value="Genomic_DNA"/>
</dbReference>
<dbReference type="Gene3D" id="3.30.565.10">
    <property type="entry name" value="Histidine kinase-like ATPase, C-terminal domain"/>
    <property type="match status" value="1"/>
</dbReference>
<dbReference type="SMART" id="SM00387">
    <property type="entry name" value="HATPase_c"/>
    <property type="match status" value="1"/>
</dbReference>
<dbReference type="Pfam" id="PF02518">
    <property type="entry name" value="HATPase_c"/>
    <property type="match status" value="1"/>
</dbReference>
<dbReference type="FunFam" id="3.30.565.10:FF:000010">
    <property type="entry name" value="Sensor histidine kinase RcsC"/>
    <property type="match status" value="1"/>
</dbReference>
<dbReference type="InterPro" id="IPR004358">
    <property type="entry name" value="Sig_transdc_His_kin-like_C"/>
</dbReference>
<dbReference type="Gene3D" id="1.10.287.130">
    <property type="match status" value="1"/>
</dbReference>
<dbReference type="Gene3D" id="3.40.50.2300">
    <property type="match status" value="1"/>
</dbReference>
<dbReference type="OrthoDB" id="9792854at2"/>
<feature type="domain" description="Histidine kinase" evidence="8">
    <location>
        <begin position="206"/>
        <end position="427"/>
    </location>
</feature>
<dbReference type="SMART" id="SM00448">
    <property type="entry name" value="REC"/>
    <property type="match status" value="1"/>
</dbReference>
<evidence type="ECO:0000313" key="10">
    <source>
        <dbReference type="EMBL" id="ODB97368.1"/>
    </source>
</evidence>
<dbReference type="SMART" id="SM00388">
    <property type="entry name" value="HisKA"/>
    <property type="match status" value="1"/>
</dbReference>
<dbReference type="InterPro" id="IPR003661">
    <property type="entry name" value="HisK_dim/P_dom"/>
</dbReference>
<feature type="transmembrane region" description="Helical" evidence="7">
    <location>
        <begin position="136"/>
        <end position="158"/>
    </location>
</feature>
<dbReference type="PANTHER" id="PTHR45339">
    <property type="entry name" value="HYBRID SIGNAL TRANSDUCTION HISTIDINE KINASE J"/>
    <property type="match status" value="1"/>
</dbReference>
<evidence type="ECO:0000256" key="4">
    <source>
        <dbReference type="ARBA" id="ARBA00023012"/>
    </source>
</evidence>
<dbReference type="SUPFAM" id="SSF47384">
    <property type="entry name" value="Homodimeric domain of signal transducing histidine kinase"/>
    <property type="match status" value="1"/>
</dbReference>
<keyword evidence="11" id="KW-1185">Reference proteome</keyword>
<dbReference type="InterPro" id="IPR003594">
    <property type="entry name" value="HATPase_dom"/>
</dbReference>
<evidence type="ECO:0000256" key="7">
    <source>
        <dbReference type="SAM" id="Phobius"/>
    </source>
</evidence>
<dbReference type="InterPro" id="IPR036097">
    <property type="entry name" value="HisK_dim/P_sf"/>
</dbReference>
<dbReference type="Pfam" id="PF00512">
    <property type="entry name" value="HisKA"/>
    <property type="match status" value="1"/>
</dbReference>
<dbReference type="EC" id="2.7.13.3" evidence="2"/>
<reference evidence="10 11" key="1">
    <citation type="submission" date="2016-03" db="EMBL/GenBank/DDBJ databases">
        <title>Chemosynthetic sulphur-oxidizing symbionts of marine invertebrate animals are capable of nitrogen fixation.</title>
        <authorList>
            <person name="Petersen J.M."/>
            <person name="Kemper A."/>
            <person name="Gruber-Vodicka H."/>
            <person name="Cardini U."/>
            <person name="Geest Mvander."/>
            <person name="Kleiner M."/>
            <person name="Bulgheresi S."/>
            <person name="Fussmann M."/>
            <person name="Herbold C."/>
            <person name="Seah B.K.B."/>
            <person name="Antony C.Paul."/>
            <person name="Liu D."/>
            <person name="Belitz A."/>
            <person name="Weber M."/>
        </authorList>
    </citation>
    <scope>NUCLEOTIDE SEQUENCE [LARGE SCALE GENOMIC DNA]</scope>
    <source>
        <strain evidence="10">G_D</strain>
    </source>
</reference>
<feature type="transmembrane region" description="Helical" evidence="7">
    <location>
        <begin position="164"/>
        <end position="183"/>
    </location>
</feature>
<keyword evidence="7" id="KW-0472">Membrane</keyword>
<dbReference type="RefSeq" id="WP_069019894.1">
    <property type="nucleotide sequence ID" value="NZ_LVJY01000005.1"/>
</dbReference>
<dbReference type="GO" id="GO:0000155">
    <property type="term" value="F:phosphorelay sensor kinase activity"/>
    <property type="evidence" value="ECO:0007669"/>
    <property type="project" value="InterPro"/>
</dbReference>
<evidence type="ECO:0000256" key="6">
    <source>
        <dbReference type="SAM" id="MobiDB-lite"/>
    </source>
</evidence>
<keyword evidence="7" id="KW-0812">Transmembrane</keyword>
<dbReference type="AlphaFoldDB" id="A0A1E2URG2"/>
<proteinExistence type="predicted"/>
<dbReference type="SUPFAM" id="SSF52172">
    <property type="entry name" value="CheY-like"/>
    <property type="match status" value="1"/>
</dbReference>
<dbReference type="PANTHER" id="PTHR45339:SF1">
    <property type="entry name" value="HYBRID SIGNAL TRANSDUCTION HISTIDINE KINASE J"/>
    <property type="match status" value="1"/>
</dbReference>
<dbReference type="STRING" id="1818881.A3196_11715"/>
<dbReference type="PROSITE" id="PS50110">
    <property type="entry name" value="RESPONSE_REGULATORY"/>
    <property type="match status" value="1"/>
</dbReference>
<dbReference type="SUPFAM" id="SSF55874">
    <property type="entry name" value="ATPase domain of HSP90 chaperone/DNA topoisomerase II/histidine kinase"/>
    <property type="match status" value="1"/>
</dbReference>
<evidence type="ECO:0000259" key="8">
    <source>
        <dbReference type="PROSITE" id="PS50109"/>
    </source>
</evidence>
<evidence type="ECO:0000256" key="3">
    <source>
        <dbReference type="ARBA" id="ARBA00022553"/>
    </source>
</evidence>
<evidence type="ECO:0000256" key="2">
    <source>
        <dbReference type="ARBA" id="ARBA00012438"/>
    </source>
</evidence>
<dbReference type="Pfam" id="PF00072">
    <property type="entry name" value="Response_reg"/>
    <property type="match status" value="1"/>
</dbReference>
<dbReference type="InterPro" id="IPR011006">
    <property type="entry name" value="CheY-like_superfamily"/>
</dbReference>
<protein>
    <recommendedName>
        <fullName evidence="2">histidine kinase</fullName>
        <ecNumber evidence="2">2.7.13.3</ecNumber>
    </recommendedName>
</protein>
<keyword evidence="4" id="KW-0902">Two-component regulatory system</keyword>
<name>A0A1E2URG2_9GAMM</name>
<organism evidence="10 11">
    <name type="scientific">Candidatus Thiodiazotropha endoloripes</name>
    <dbReference type="NCBI Taxonomy" id="1818881"/>
    <lineage>
        <taxon>Bacteria</taxon>
        <taxon>Pseudomonadati</taxon>
        <taxon>Pseudomonadota</taxon>
        <taxon>Gammaproteobacteria</taxon>
        <taxon>Chromatiales</taxon>
        <taxon>Sedimenticolaceae</taxon>
        <taxon>Candidatus Thiodiazotropha</taxon>
    </lineage>
</organism>
<dbReference type="PROSITE" id="PS50109">
    <property type="entry name" value="HIS_KIN"/>
    <property type="match status" value="1"/>
</dbReference>